<keyword evidence="1" id="KW-1133">Transmembrane helix</keyword>
<dbReference type="NCBIfam" id="NF037970">
    <property type="entry name" value="vanZ_1"/>
    <property type="match status" value="1"/>
</dbReference>
<feature type="transmembrane region" description="Helical" evidence="1">
    <location>
        <begin position="137"/>
        <end position="154"/>
    </location>
</feature>
<gene>
    <name evidence="3" type="ORF">GCM10011391_01060</name>
</gene>
<keyword evidence="1" id="KW-0812">Transmembrane</keyword>
<evidence type="ECO:0000313" key="3">
    <source>
        <dbReference type="EMBL" id="GGE26529.1"/>
    </source>
</evidence>
<evidence type="ECO:0000259" key="2">
    <source>
        <dbReference type="Pfam" id="PF04892"/>
    </source>
</evidence>
<dbReference type="Pfam" id="PF04892">
    <property type="entry name" value="VanZ"/>
    <property type="match status" value="1"/>
</dbReference>
<name>A0A8J2VKA1_9BACL</name>
<evidence type="ECO:0000256" key="1">
    <source>
        <dbReference type="SAM" id="Phobius"/>
    </source>
</evidence>
<comment type="caution">
    <text evidence="3">The sequence shown here is derived from an EMBL/GenBank/DDBJ whole genome shotgun (WGS) entry which is preliminary data.</text>
</comment>
<accession>A0A8J2VKA1</accession>
<proteinExistence type="predicted"/>
<feature type="domain" description="VanZ-like" evidence="2">
    <location>
        <begin position="12"/>
        <end position="152"/>
    </location>
</feature>
<dbReference type="InterPro" id="IPR006976">
    <property type="entry name" value="VanZ-like"/>
</dbReference>
<organism evidence="3 4">
    <name type="scientific">Pullulanibacillus camelliae</name>
    <dbReference type="NCBI Taxonomy" id="1707096"/>
    <lineage>
        <taxon>Bacteria</taxon>
        <taxon>Bacillati</taxon>
        <taxon>Bacillota</taxon>
        <taxon>Bacilli</taxon>
        <taxon>Bacillales</taxon>
        <taxon>Sporolactobacillaceae</taxon>
        <taxon>Pullulanibacillus</taxon>
    </lineage>
</organism>
<keyword evidence="1" id="KW-0472">Membrane</keyword>
<feature type="transmembrane region" description="Helical" evidence="1">
    <location>
        <begin position="101"/>
        <end position="117"/>
    </location>
</feature>
<feature type="transmembrane region" description="Helical" evidence="1">
    <location>
        <begin position="77"/>
        <end position="94"/>
    </location>
</feature>
<dbReference type="EMBL" id="BMIR01000001">
    <property type="protein sequence ID" value="GGE26529.1"/>
    <property type="molecule type" value="Genomic_DNA"/>
</dbReference>
<dbReference type="AlphaFoldDB" id="A0A8J2VKA1"/>
<reference evidence="3" key="2">
    <citation type="submission" date="2020-09" db="EMBL/GenBank/DDBJ databases">
        <authorList>
            <person name="Sun Q."/>
            <person name="Zhou Y."/>
        </authorList>
    </citation>
    <scope>NUCLEOTIDE SEQUENCE</scope>
    <source>
        <strain evidence="3">CGMCC 1.15371</strain>
    </source>
</reference>
<protein>
    <recommendedName>
        <fullName evidence="2">VanZ-like domain-containing protein</fullName>
    </recommendedName>
</protein>
<dbReference type="Proteomes" id="UP000628775">
    <property type="component" value="Unassembled WGS sequence"/>
</dbReference>
<reference evidence="3" key="1">
    <citation type="journal article" date="2014" name="Int. J. Syst. Evol. Microbiol.">
        <title>Complete genome sequence of Corynebacterium casei LMG S-19264T (=DSM 44701T), isolated from a smear-ripened cheese.</title>
        <authorList>
            <consortium name="US DOE Joint Genome Institute (JGI-PGF)"/>
            <person name="Walter F."/>
            <person name="Albersmeier A."/>
            <person name="Kalinowski J."/>
            <person name="Ruckert C."/>
        </authorList>
    </citation>
    <scope>NUCLEOTIDE SEQUENCE</scope>
    <source>
        <strain evidence="3">CGMCC 1.15371</strain>
    </source>
</reference>
<evidence type="ECO:0000313" key="4">
    <source>
        <dbReference type="Proteomes" id="UP000628775"/>
    </source>
</evidence>
<sequence length="170" mass="19941">MLKNKWGLFSFFILFGFALFIFKASNTPYKDQDMKPLLRKTIHLQADSLPHLSFHYDGEQVTSTKPYAFIEFILRKLGHVAEYAGFTLLVAFFLRQWRMKSGWLRIGNVLIPLLYALSDEWHQSFIPGRTGHLIDVYSFDLFGIILALIGVKCWRRRPMKKDRHLSLKKS</sequence>
<dbReference type="RefSeq" id="WP_188687798.1">
    <property type="nucleotide sequence ID" value="NZ_BMIR01000001.1"/>
</dbReference>
<keyword evidence="4" id="KW-1185">Reference proteome</keyword>